<organism evidence="2 3">
    <name type="scientific">Colletotrichum salicis</name>
    <dbReference type="NCBI Taxonomy" id="1209931"/>
    <lineage>
        <taxon>Eukaryota</taxon>
        <taxon>Fungi</taxon>
        <taxon>Dikarya</taxon>
        <taxon>Ascomycota</taxon>
        <taxon>Pezizomycotina</taxon>
        <taxon>Sordariomycetes</taxon>
        <taxon>Hypocreomycetidae</taxon>
        <taxon>Glomerellales</taxon>
        <taxon>Glomerellaceae</taxon>
        <taxon>Colletotrichum</taxon>
        <taxon>Colletotrichum acutatum species complex</taxon>
    </lineage>
</organism>
<comment type="caution">
    <text evidence="2">The sequence shown here is derived from an EMBL/GenBank/DDBJ whole genome shotgun (WGS) entry which is preliminary data.</text>
</comment>
<accession>A0A135RNA5</accession>
<evidence type="ECO:0000313" key="3">
    <source>
        <dbReference type="Proteomes" id="UP000070121"/>
    </source>
</evidence>
<proteinExistence type="predicted"/>
<dbReference type="AlphaFoldDB" id="A0A135RNA5"/>
<evidence type="ECO:0000313" key="2">
    <source>
        <dbReference type="EMBL" id="KXH24988.1"/>
    </source>
</evidence>
<protein>
    <submittedName>
        <fullName evidence="2">Uncharacterized protein</fullName>
    </submittedName>
</protein>
<feature type="region of interest" description="Disordered" evidence="1">
    <location>
        <begin position="118"/>
        <end position="153"/>
    </location>
</feature>
<dbReference type="Proteomes" id="UP000070121">
    <property type="component" value="Unassembled WGS sequence"/>
</dbReference>
<evidence type="ECO:0000256" key="1">
    <source>
        <dbReference type="SAM" id="MobiDB-lite"/>
    </source>
</evidence>
<reference evidence="2 3" key="1">
    <citation type="submission" date="2014-02" db="EMBL/GenBank/DDBJ databases">
        <title>The genome sequence of Colletotrichum salicis CBS 607.94.</title>
        <authorList>
            <person name="Baroncelli R."/>
            <person name="Thon M.R."/>
        </authorList>
    </citation>
    <scope>NUCLEOTIDE SEQUENCE [LARGE SCALE GENOMIC DNA]</scope>
    <source>
        <strain evidence="2 3">CBS 607.94</strain>
    </source>
</reference>
<keyword evidence="3" id="KW-1185">Reference proteome</keyword>
<name>A0A135RNA5_9PEZI</name>
<gene>
    <name evidence="2" type="ORF">CSAL01_10500</name>
</gene>
<sequence>MVLQVCCFACFKASNGTLKDTADKYLPVHPRKEGEASGSHGSHCYRELFPPHSQIHRRTFGPSHTFFGNNTVSLAPSLALPLDHFPTDHRQAGTQAAEPPTFDHHFLTETWAAKTLRMDGGPRELPDVPDPTEAATLRATHSAYTSLRPPPPP</sequence>
<dbReference type="EMBL" id="JFFI01002771">
    <property type="protein sequence ID" value="KXH24988.1"/>
    <property type="molecule type" value="Genomic_DNA"/>
</dbReference>